<dbReference type="InterPro" id="IPR050979">
    <property type="entry name" value="LD-transpeptidase"/>
</dbReference>
<evidence type="ECO:0000256" key="3">
    <source>
        <dbReference type="ARBA" id="ARBA00022960"/>
    </source>
</evidence>
<evidence type="ECO:0000256" key="6">
    <source>
        <dbReference type="PROSITE-ProRule" id="PRU01373"/>
    </source>
</evidence>
<evidence type="ECO:0000256" key="5">
    <source>
        <dbReference type="ARBA" id="ARBA00023316"/>
    </source>
</evidence>
<dbReference type="EMBL" id="BAAANY010000025">
    <property type="protein sequence ID" value="GAA1702661.1"/>
    <property type="molecule type" value="Genomic_DNA"/>
</dbReference>
<keyword evidence="3 6" id="KW-0133">Cell shape</keyword>
<protein>
    <submittedName>
        <fullName evidence="10">L,D-transpeptidase family protein</fullName>
    </submittedName>
</protein>
<sequence>MLAALVLAVSGIAGIASLLRPAASADANASTTQAQPAASRVIQDRSSRGLPTGPCARPAPLQSDVVAYLTTSYGQQFGPVTASSPQPAICQAITKFQQWAQVPTTNGVADAVTAKVARDLAATDLSSCKATDAPTVCVDLTHQILWVATAGKVTFGPVPVRTGKAEDATPIGSFEVGQKKAYTISTEYNVPLPFWTQFYKDFGLHAADVDSPLYATNVRGSHGCVNMLLRDAQSLFGITKIGTPVHVWGKKVDA</sequence>
<evidence type="ECO:0000313" key="11">
    <source>
        <dbReference type="Proteomes" id="UP001500618"/>
    </source>
</evidence>
<feature type="region of interest" description="Disordered" evidence="7">
    <location>
        <begin position="26"/>
        <end position="55"/>
    </location>
</feature>
<dbReference type="Gene3D" id="2.40.440.10">
    <property type="entry name" value="L,D-transpeptidase catalytic domain-like"/>
    <property type="match status" value="1"/>
</dbReference>
<comment type="pathway">
    <text evidence="1 6">Cell wall biogenesis; peptidoglycan biosynthesis.</text>
</comment>
<evidence type="ECO:0000256" key="7">
    <source>
        <dbReference type="SAM" id="MobiDB-lite"/>
    </source>
</evidence>
<organism evidence="10 11">
    <name type="scientific">Fodinicola feengrottensis</name>
    <dbReference type="NCBI Taxonomy" id="435914"/>
    <lineage>
        <taxon>Bacteria</taxon>
        <taxon>Bacillati</taxon>
        <taxon>Actinomycetota</taxon>
        <taxon>Actinomycetes</taxon>
        <taxon>Mycobacteriales</taxon>
        <taxon>Fodinicola</taxon>
    </lineage>
</organism>
<evidence type="ECO:0000313" key="10">
    <source>
        <dbReference type="EMBL" id="GAA1702661.1"/>
    </source>
</evidence>
<keyword evidence="11" id="KW-1185">Reference proteome</keyword>
<feature type="signal peptide" evidence="8">
    <location>
        <begin position="1"/>
        <end position="25"/>
    </location>
</feature>
<dbReference type="PANTHER" id="PTHR30582:SF2">
    <property type="entry name" value="L,D-TRANSPEPTIDASE YCIB-RELATED"/>
    <property type="match status" value="1"/>
</dbReference>
<dbReference type="InterPro" id="IPR005490">
    <property type="entry name" value="LD_TPept_cat_dom"/>
</dbReference>
<accession>A0ABP4UBY2</accession>
<feature type="chain" id="PRO_5045356540" evidence="8">
    <location>
        <begin position="26"/>
        <end position="254"/>
    </location>
</feature>
<proteinExistence type="predicted"/>
<dbReference type="CDD" id="cd16913">
    <property type="entry name" value="YkuD_like"/>
    <property type="match status" value="1"/>
</dbReference>
<evidence type="ECO:0000256" key="8">
    <source>
        <dbReference type="SAM" id="SignalP"/>
    </source>
</evidence>
<feature type="active site" description="Nucleophile" evidence="6">
    <location>
        <position position="224"/>
    </location>
</feature>
<evidence type="ECO:0000256" key="4">
    <source>
        <dbReference type="ARBA" id="ARBA00022984"/>
    </source>
</evidence>
<gene>
    <name evidence="10" type="ORF">GCM10009765_60140</name>
</gene>
<dbReference type="Pfam" id="PF03734">
    <property type="entry name" value="YkuD"/>
    <property type="match status" value="1"/>
</dbReference>
<dbReference type="InterPro" id="IPR038063">
    <property type="entry name" value="Transpep_catalytic_dom"/>
</dbReference>
<dbReference type="PANTHER" id="PTHR30582">
    <property type="entry name" value="L,D-TRANSPEPTIDASE"/>
    <property type="match status" value="1"/>
</dbReference>
<dbReference type="RefSeq" id="WP_163571814.1">
    <property type="nucleotide sequence ID" value="NZ_WOTO01000043.1"/>
</dbReference>
<comment type="caution">
    <text evidence="10">The sequence shown here is derived from an EMBL/GenBank/DDBJ whole genome shotgun (WGS) entry which is preliminary data.</text>
</comment>
<keyword evidence="4 6" id="KW-0573">Peptidoglycan synthesis</keyword>
<name>A0ABP4UBY2_9ACTN</name>
<keyword evidence="8" id="KW-0732">Signal</keyword>
<dbReference type="PROSITE" id="PS52029">
    <property type="entry name" value="LD_TPASE"/>
    <property type="match status" value="1"/>
</dbReference>
<evidence type="ECO:0000256" key="1">
    <source>
        <dbReference type="ARBA" id="ARBA00004752"/>
    </source>
</evidence>
<keyword evidence="2" id="KW-0808">Transferase</keyword>
<keyword evidence="5 6" id="KW-0961">Cell wall biogenesis/degradation</keyword>
<feature type="compositionally biased region" description="Polar residues" evidence="7">
    <location>
        <begin position="27"/>
        <end position="36"/>
    </location>
</feature>
<evidence type="ECO:0000256" key="2">
    <source>
        <dbReference type="ARBA" id="ARBA00022679"/>
    </source>
</evidence>
<feature type="domain" description="L,D-TPase catalytic" evidence="9">
    <location>
        <begin position="134"/>
        <end position="248"/>
    </location>
</feature>
<evidence type="ECO:0000259" key="9">
    <source>
        <dbReference type="PROSITE" id="PS52029"/>
    </source>
</evidence>
<dbReference type="SUPFAM" id="SSF141523">
    <property type="entry name" value="L,D-transpeptidase catalytic domain-like"/>
    <property type="match status" value="1"/>
</dbReference>
<feature type="active site" description="Proton donor/acceptor" evidence="6">
    <location>
        <position position="205"/>
    </location>
</feature>
<dbReference type="Proteomes" id="UP001500618">
    <property type="component" value="Unassembled WGS sequence"/>
</dbReference>
<reference evidence="11" key="1">
    <citation type="journal article" date="2019" name="Int. J. Syst. Evol. Microbiol.">
        <title>The Global Catalogue of Microorganisms (GCM) 10K type strain sequencing project: providing services to taxonomists for standard genome sequencing and annotation.</title>
        <authorList>
            <consortium name="The Broad Institute Genomics Platform"/>
            <consortium name="The Broad Institute Genome Sequencing Center for Infectious Disease"/>
            <person name="Wu L."/>
            <person name="Ma J."/>
        </authorList>
    </citation>
    <scope>NUCLEOTIDE SEQUENCE [LARGE SCALE GENOMIC DNA]</scope>
    <source>
        <strain evidence="11">JCM 14718</strain>
    </source>
</reference>